<name>A0ABV0VBB9_9TELE</name>
<proteinExistence type="predicted"/>
<sequence length="107" mass="11817">MRSNKRQRNRKRNEREAGIKQSDTGEGDALTSCMRCYGYWSPVCHTPTVAFSHFAPQHIGIPEVKAKKRKISCIQEKKTENQGRWKGSGAVGLDVDAGVVSGRAVDG</sequence>
<reference evidence="2 3" key="1">
    <citation type="submission" date="2021-06" db="EMBL/GenBank/DDBJ databases">
        <authorList>
            <person name="Palmer J.M."/>
        </authorList>
    </citation>
    <scope>NUCLEOTIDE SEQUENCE [LARGE SCALE GENOMIC DNA]</scope>
    <source>
        <strain evidence="3">if_2019</strain>
        <tissue evidence="2">Muscle</tissue>
    </source>
</reference>
<keyword evidence="3" id="KW-1185">Reference proteome</keyword>
<feature type="region of interest" description="Disordered" evidence="1">
    <location>
        <begin position="1"/>
        <end position="27"/>
    </location>
</feature>
<evidence type="ECO:0000313" key="2">
    <source>
        <dbReference type="EMBL" id="MEQ2254610.1"/>
    </source>
</evidence>
<dbReference type="EMBL" id="JAHRIQ010104593">
    <property type="protein sequence ID" value="MEQ2254610.1"/>
    <property type="molecule type" value="Genomic_DNA"/>
</dbReference>
<comment type="caution">
    <text evidence="2">The sequence shown here is derived from an EMBL/GenBank/DDBJ whole genome shotgun (WGS) entry which is preliminary data.</text>
</comment>
<evidence type="ECO:0000256" key="1">
    <source>
        <dbReference type="SAM" id="MobiDB-lite"/>
    </source>
</evidence>
<dbReference type="Proteomes" id="UP001482620">
    <property type="component" value="Unassembled WGS sequence"/>
</dbReference>
<feature type="compositionally biased region" description="Basic residues" evidence="1">
    <location>
        <begin position="1"/>
        <end position="12"/>
    </location>
</feature>
<organism evidence="2 3">
    <name type="scientific">Ilyodon furcidens</name>
    <name type="common">goldbreast splitfin</name>
    <dbReference type="NCBI Taxonomy" id="33524"/>
    <lineage>
        <taxon>Eukaryota</taxon>
        <taxon>Metazoa</taxon>
        <taxon>Chordata</taxon>
        <taxon>Craniata</taxon>
        <taxon>Vertebrata</taxon>
        <taxon>Euteleostomi</taxon>
        <taxon>Actinopterygii</taxon>
        <taxon>Neopterygii</taxon>
        <taxon>Teleostei</taxon>
        <taxon>Neoteleostei</taxon>
        <taxon>Acanthomorphata</taxon>
        <taxon>Ovalentaria</taxon>
        <taxon>Atherinomorphae</taxon>
        <taxon>Cyprinodontiformes</taxon>
        <taxon>Goodeidae</taxon>
        <taxon>Ilyodon</taxon>
    </lineage>
</organism>
<accession>A0ABV0VBB9</accession>
<gene>
    <name evidence="2" type="ORF">ILYODFUR_005532</name>
</gene>
<evidence type="ECO:0000313" key="3">
    <source>
        <dbReference type="Proteomes" id="UP001482620"/>
    </source>
</evidence>
<protein>
    <submittedName>
        <fullName evidence="2">Uncharacterized protein</fullName>
    </submittedName>
</protein>